<name>A0A1X2I1S3_9FUNG</name>
<protein>
    <submittedName>
        <fullName evidence="1">Uncharacterized protein</fullName>
    </submittedName>
</protein>
<organism evidence="1 2">
    <name type="scientific">Absidia repens</name>
    <dbReference type="NCBI Taxonomy" id="90262"/>
    <lineage>
        <taxon>Eukaryota</taxon>
        <taxon>Fungi</taxon>
        <taxon>Fungi incertae sedis</taxon>
        <taxon>Mucoromycota</taxon>
        <taxon>Mucoromycotina</taxon>
        <taxon>Mucoromycetes</taxon>
        <taxon>Mucorales</taxon>
        <taxon>Cunninghamellaceae</taxon>
        <taxon>Absidia</taxon>
    </lineage>
</organism>
<dbReference type="EMBL" id="MCGE01000035">
    <property type="protein sequence ID" value="ORZ07441.1"/>
    <property type="molecule type" value="Genomic_DNA"/>
</dbReference>
<dbReference type="Proteomes" id="UP000193560">
    <property type="component" value="Unassembled WGS sequence"/>
</dbReference>
<accession>A0A1X2I1S3</accession>
<proteinExistence type="predicted"/>
<comment type="caution">
    <text evidence="1">The sequence shown here is derived from an EMBL/GenBank/DDBJ whole genome shotgun (WGS) entry which is preliminary data.</text>
</comment>
<dbReference type="AlphaFoldDB" id="A0A1X2I1S3"/>
<sequence>MKKLVEESSDEYPAHSLIMDPNGSEMGKFIFTAAEILELTSYERKRLADLPPELDQYMSLYDKSWTNAVELYQFADAQKHHPIDELDKKWMKESLMKNCRTFPT</sequence>
<keyword evidence="2" id="KW-1185">Reference proteome</keyword>
<dbReference type="OrthoDB" id="2288255at2759"/>
<evidence type="ECO:0000313" key="1">
    <source>
        <dbReference type="EMBL" id="ORZ07441.1"/>
    </source>
</evidence>
<gene>
    <name evidence="1" type="ORF">BCR42DRAFT_426258</name>
</gene>
<evidence type="ECO:0000313" key="2">
    <source>
        <dbReference type="Proteomes" id="UP000193560"/>
    </source>
</evidence>
<reference evidence="1 2" key="1">
    <citation type="submission" date="2016-07" db="EMBL/GenBank/DDBJ databases">
        <title>Pervasive Adenine N6-methylation of Active Genes in Fungi.</title>
        <authorList>
            <consortium name="DOE Joint Genome Institute"/>
            <person name="Mondo S.J."/>
            <person name="Dannebaum R.O."/>
            <person name="Kuo R.C."/>
            <person name="Labutti K."/>
            <person name="Haridas S."/>
            <person name="Kuo A."/>
            <person name="Salamov A."/>
            <person name="Ahrendt S.R."/>
            <person name="Lipzen A."/>
            <person name="Sullivan W."/>
            <person name="Andreopoulos W.B."/>
            <person name="Clum A."/>
            <person name="Lindquist E."/>
            <person name="Daum C."/>
            <person name="Ramamoorthy G.K."/>
            <person name="Gryganskyi A."/>
            <person name="Culley D."/>
            <person name="Magnuson J.K."/>
            <person name="James T.Y."/>
            <person name="O'Malley M.A."/>
            <person name="Stajich J.E."/>
            <person name="Spatafora J.W."/>
            <person name="Visel A."/>
            <person name="Grigoriev I.V."/>
        </authorList>
    </citation>
    <scope>NUCLEOTIDE SEQUENCE [LARGE SCALE GENOMIC DNA]</scope>
    <source>
        <strain evidence="1 2">NRRL 1336</strain>
    </source>
</reference>